<reference evidence="2" key="1">
    <citation type="submission" date="2018-05" db="EMBL/GenBank/DDBJ databases">
        <authorList>
            <person name="Lanie J.A."/>
            <person name="Ng W.-L."/>
            <person name="Kazmierczak K.M."/>
            <person name="Andrzejewski T.M."/>
            <person name="Davidsen T.M."/>
            <person name="Wayne K.J."/>
            <person name="Tettelin H."/>
            <person name="Glass J.I."/>
            <person name="Rusch D."/>
            <person name="Podicherti R."/>
            <person name="Tsui H.-C.T."/>
            <person name="Winkler M.E."/>
        </authorList>
    </citation>
    <scope>NUCLEOTIDE SEQUENCE</scope>
</reference>
<dbReference type="InterPro" id="IPR013786">
    <property type="entry name" value="AcylCoA_DH/ox_N"/>
</dbReference>
<dbReference type="InterPro" id="IPR009100">
    <property type="entry name" value="AcylCoA_DH/oxidase_NM_dom_sf"/>
</dbReference>
<dbReference type="InterPro" id="IPR037069">
    <property type="entry name" value="AcylCoA_DH/ox_N_sf"/>
</dbReference>
<sequence length="133" mass="14546">MNPTESELIERARALVPKLSERAASAETLGRLPEETVQDFQDAGFYDIAKPSAFGGYELSPEVLFRVSMELAWGCPSSAWCLCLIGVHNWEPGLMDSRAGEDLWADDPHALYSSSYAPFGEVTVVEGGYRLSG</sequence>
<evidence type="ECO:0000313" key="2">
    <source>
        <dbReference type="EMBL" id="SVC64419.1"/>
    </source>
</evidence>
<feature type="non-terminal residue" evidence="2">
    <location>
        <position position="133"/>
    </location>
</feature>
<dbReference type="SUPFAM" id="SSF56645">
    <property type="entry name" value="Acyl-CoA dehydrogenase NM domain-like"/>
    <property type="match status" value="1"/>
</dbReference>
<dbReference type="Gene3D" id="1.10.540.10">
    <property type="entry name" value="Acyl-CoA dehydrogenase/oxidase, N-terminal domain"/>
    <property type="match status" value="1"/>
</dbReference>
<evidence type="ECO:0000259" key="1">
    <source>
        <dbReference type="Pfam" id="PF02771"/>
    </source>
</evidence>
<accession>A0A382NTC9</accession>
<name>A0A382NTC9_9ZZZZ</name>
<protein>
    <recommendedName>
        <fullName evidence="1">Acyl-CoA dehydrogenase/oxidase N-terminal domain-containing protein</fullName>
    </recommendedName>
</protein>
<dbReference type="GO" id="GO:0050660">
    <property type="term" value="F:flavin adenine dinucleotide binding"/>
    <property type="evidence" value="ECO:0007669"/>
    <property type="project" value="InterPro"/>
</dbReference>
<gene>
    <name evidence="2" type="ORF">METZ01_LOCUS317273</name>
</gene>
<feature type="domain" description="Acyl-CoA dehydrogenase/oxidase N-terminal" evidence="1">
    <location>
        <begin position="4"/>
        <end position="81"/>
    </location>
</feature>
<dbReference type="Pfam" id="PF02771">
    <property type="entry name" value="Acyl-CoA_dh_N"/>
    <property type="match status" value="1"/>
</dbReference>
<dbReference type="EMBL" id="UINC01102639">
    <property type="protein sequence ID" value="SVC64419.1"/>
    <property type="molecule type" value="Genomic_DNA"/>
</dbReference>
<proteinExistence type="predicted"/>
<dbReference type="AlphaFoldDB" id="A0A382NTC9"/>
<dbReference type="GO" id="GO:0016627">
    <property type="term" value="F:oxidoreductase activity, acting on the CH-CH group of donors"/>
    <property type="evidence" value="ECO:0007669"/>
    <property type="project" value="InterPro"/>
</dbReference>
<organism evidence="2">
    <name type="scientific">marine metagenome</name>
    <dbReference type="NCBI Taxonomy" id="408172"/>
    <lineage>
        <taxon>unclassified sequences</taxon>
        <taxon>metagenomes</taxon>
        <taxon>ecological metagenomes</taxon>
    </lineage>
</organism>